<comment type="subcellular location">
    <subcellularLocation>
        <location evidence="1">Membrane</location>
        <topology evidence="1">Peripheral membrane protein</topology>
    </subcellularLocation>
</comment>
<reference evidence="6" key="1">
    <citation type="submission" date="2021-05" db="EMBL/GenBank/DDBJ databases">
        <authorList>
            <person name="Alioto T."/>
            <person name="Alioto T."/>
            <person name="Gomez Garrido J."/>
        </authorList>
    </citation>
    <scope>NUCLEOTIDE SEQUENCE</scope>
</reference>
<feature type="coiled-coil region" evidence="4">
    <location>
        <begin position="73"/>
        <end position="146"/>
    </location>
</feature>
<feature type="region of interest" description="Disordered" evidence="5">
    <location>
        <begin position="339"/>
        <end position="370"/>
    </location>
</feature>
<keyword evidence="4" id="KW-0175">Coiled coil</keyword>
<feature type="compositionally biased region" description="Polar residues" evidence="5">
    <location>
        <begin position="340"/>
        <end position="350"/>
    </location>
</feature>
<sequence>MATRNKCQECGTNKDHNGNLHLHVEIENLNQKLLEKEHHIINMESNFLKDVDKYPNGEYAALREELLTWQDKFSRLHEAYKRVQKVNQNLEDKLLKMVDKCETEKSVLNNEITVLSRKLVDDQYKMNKLNDENERYRNDLNLAIQALQCKPSNYITQKCDSLPSEYQAKVRSYISSKQRRIDGNGNVNSQHKPKHEMKTIKVPIPTFPPTAMVYSLNNSVEKDPDDTDSNQSQEDLVSAAIMAKILEERERERLNSNSKHCASCRCHSYKDRGIGTVHKTTQTGSTLDPEEGPSPVSPCSSISSREGLLISLHSDENTPASTPRSGKKSLKLGHCISQDGIHSNNNSSHCQDTKGINKHHSNQTHSLNSDAPDLINLSCTEDTTSSTGSDVGLGPRLVSVRIPAGSNNILLDNASASFTAPVLYKCRSNQPSVHASPPSRGKSDASMSSDEEVANYSSLGRVRTETRISICSFQGNLAESNVE</sequence>
<feature type="region of interest" description="Disordered" evidence="5">
    <location>
        <begin position="429"/>
        <end position="458"/>
    </location>
</feature>
<organism evidence="6">
    <name type="scientific">Cacopsylla melanoneura</name>
    <dbReference type="NCBI Taxonomy" id="428564"/>
    <lineage>
        <taxon>Eukaryota</taxon>
        <taxon>Metazoa</taxon>
        <taxon>Ecdysozoa</taxon>
        <taxon>Arthropoda</taxon>
        <taxon>Hexapoda</taxon>
        <taxon>Insecta</taxon>
        <taxon>Pterygota</taxon>
        <taxon>Neoptera</taxon>
        <taxon>Paraneoptera</taxon>
        <taxon>Hemiptera</taxon>
        <taxon>Sternorrhyncha</taxon>
        <taxon>Psylloidea</taxon>
        <taxon>Psyllidae</taxon>
        <taxon>Psyllinae</taxon>
        <taxon>Cacopsylla</taxon>
    </lineage>
</organism>
<accession>A0A8D8Y7G2</accession>
<evidence type="ECO:0000256" key="2">
    <source>
        <dbReference type="ARBA" id="ARBA00022553"/>
    </source>
</evidence>
<name>A0A8D8Y7G2_9HEMI</name>
<dbReference type="EMBL" id="HBUF01361354">
    <property type="protein sequence ID" value="CAG6720937.1"/>
    <property type="molecule type" value="Transcribed_RNA"/>
</dbReference>
<keyword evidence="2" id="KW-0597">Phosphoprotein</keyword>
<evidence type="ECO:0000256" key="4">
    <source>
        <dbReference type="SAM" id="Coils"/>
    </source>
</evidence>
<evidence type="ECO:0000256" key="1">
    <source>
        <dbReference type="ARBA" id="ARBA00004170"/>
    </source>
</evidence>
<feature type="region of interest" description="Disordered" evidence="5">
    <location>
        <begin position="277"/>
        <end position="302"/>
    </location>
</feature>
<evidence type="ECO:0000256" key="5">
    <source>
        <dbReference type="SAM" id="MobiDB-lite"/>
    </source>
</evidence>
<dbReference type="PANTHER" id="PTHR28664:SF4">
    <property type="entry name" value="TIGHT JUNCTION-ASSOCIATED PROTEIN 1"/>
    <property type="match status" value="1"/>
</dbReference>
<keyword evidence="3" id="KW-0472">Membrane</keyword>
<evidence type="ECO:0000313" key="6">
    <source>
        <dbReference type="EMBL" id="CAG6720935.1"/>
    </source>
</evidence>
<dbReference type="AlphaFoldDB" id="A0A8D8Y7G2"/>
<dbReference type="GO" id="GO:0016020">
    <property type="term" value="C:membrane"/>
    <property type="evidence" value="ECO:0007669"/>
    <property type="project" value="UniProtKB-SubCell"/>
</dbReference>
<dbReference type="InterPro" id="IPR043441">
    <property type="entry name" value="Tjap1/BEGAIN"/>
</dbReference>
<evidence type="ECO:0000256" key="3">
    <source>
        <dbReference type="ARBA" id="ARBA00023136"/>
    </source>
</evidence>
<protein>
    <submittedName>
        <fullName evidence="6">Tight junction-associated protein 1</fullName>
    </submittedName>
</protein>
<dbReference type="EMBL" id="HBUF01361352">
    <property type="protein sequence ID" value="CAG6720935.1"/>
    <property type="molecule type" value="Transcribed_RNA"/>
</dbReference>
<feature type="compositionally biased region" description="Low complexity" evidence="5">
    <location>
        <begin position="293"/>
        <end position="302"/>
    </location>
</feature>
<dbReference type="PANTHER" id="PTHR28664">
    <property type="entry name" value="TIGHT JUNCTION-ASSOCIATED PROTEIN 1"/>
    <property type="match status" value="1"/>
</dbReference>
<proteinExistence type="predicted"/>